<protein>
    <submittedName>
        <fullName evidence="5">WEB family protein</fullName>
    </submittedName>
</protein>
<evidence type="ECO:0000256" key="1">
    <source>
        <dbReference type="ARBA" id="ARBA00005485"/>
    </source>
</evidence>
<feature type="coiled-coil region" evidence="3">
    <location>
        <begin position="148"/>
        <end position="182"/>
    </location>
</feature>
<comment type="similarity">
    <text evidence="1">Belongs to the WEB family.</text>
</comment>
<keyword evidence="6" id="KW-1185">Reference proteome</keyword>
<keyword evidence="2 3" id="KW-0175">Coiled coil</keyword>
<feature type="coiled-coil region" evidence="3">
    <location>
        <begin position="329"/>
        <end position="356"/>
    </location>
</feature>
<evidence type="ECO:0000256" key="4">
    <source>
        <dbReference type="SAM" id="MobiDB-lite"/>
    </source>
</evidence>
<dbReference type="Proteomes" id="UP001140949">
    <property type="component" value="Unassembled WGS sequence"/>
</dbReference>
<dbReference type="PANTHER" id="PTHR32054:SF3">
    <property type="entry name" value="HEAVY CHAIN, PUTATIVE, EXPRESSED-RELATED"/>
    <property type="match status" value="1"/>
</dbReference>
<organism evidence="5 6">
    <name type="scientific">Iris pallida</name>
    <name type="common">Sweet iris</name>
    <dbReference type="NCBI Taxonomy" id="29817"/>
    <lineage>
        <taxon>Eukaryota</taxon>
        <taxon>Viridiplantae</taxon>
        <taxon>Streptophyta</taxon>
        <taxon>Embryophyta</taxon>
        <taxon>Tracheophyta</taxon>
        <taxon>Spermatophyta</taxon>
        <taxon>Magnoliopsida</taxon>
        <taxon>Liliopsida</taxon>
        <taxon>Asparagales</taxon>
        <taxon>Iridaceae</taxon>
        <taxon>Iridoideae</taxon>
        <taxon>Irideae</taxon>
        <taxon>Iris</taxon>
    </lineage>
</organism>
<feature type="compositionally biased region" description="Low complexity" evidence="4">
    <location>
        <begin position="602"/>
        <end position="611"/>
    </location>
</feature>
<dbReference type="EMBL" id="JANAVB010033617">
    <property type="protein sequence ID" value="KAJ6808088.1"/>
    <property type="molecule type" value="Genomic_DNA"/>
</dbReference>
<dbReference type="GO" id="GO:0009903">
    <property type="term" value="P:chloroplast avoidance movement"/>
    <property type="evidence" value="ECO:0007669"/>
    <property type="project" value="TreeGrafter"/>
</dbReference>
<evidence type="ECO:0000256" key="3">
    <source>
        <dbReference type="SAM" id="Coils"/>
    </source>
</evidence>
<dbReference type="GO" id="GO:0005829">
    <property type="term" value="C:cytosol"/>
    <property type="evidence" value="ECO:0007669"/>
    <property type="project" value="TreeGrafter"/>
</dbReference>
<gene>
    <name evidence="5" type="ORF">M6B38_168395</name>
</gene>
<evidence type="ECO:0000313" key="5">
    <source>
        <dbReference type="EMBL" id="KAJ6808088.1"/>
    </source>
</evidence>
<evidence type="ECO:0000256" key="2">
    <source>
        <dbReference type="ARBA" id="ARBA00023054"/>
    </source>
</evidence>
<sequence length="657" mass="72009">MGVRSRKNSFDSPKAEVGEIDTRAPFASVKAAVSLFGEVAFSAEKTMRKPKPSTPEQKACTAESQLHLAQKELNKFKEQLHNAETTQSQALTELEKAKKTVDELTYKLAIINESKQTALKVTEAANSQTNQLKEEVSSLGDQSGKVELDQSREQYADAIAELDSAKQELRRIRKDFEAALEVKIAAFSQETEAKKQSEVNADKVDHLSKEIASVQESLIHVKLATSQAKQEESKIRSEKDSMHNSYQQPLEETEKKLVALKEDFSPELYKELGLKLVEADAEIKAVRKKLEVGGGADREADTTVTTELDGAKEVLQKVAEEESSLRSLVESLKLELEAVIKEHKDLREKDNEAEALVGNLQVKIQKCKAELEAAVAAESKASLASAELMSTLQQLTLVSEGALLEIEAMKQEAEAMRNEAKSARDALSETEKKLEAALKEAEAAKSAEAQALDEIKNLSARMSAARSSTSVESGAVEITISKEEYESLRQKVEESEKLTEMKLAASVAQVEAVKASEAEAEKRLEAARKEIEEMEAATEEALKRADMAEAAKRAIESELRRWREKEQKKAAELAAQILAETEAQTVAIEPSPPARNPPTVVAAAAAEAAAEQNEGTKKATKGSSKKSLLTSLSSIFQRKKSHVDRRSLSHSQSEKVV</sequence>
<dbReference type="AlphaFoldDB" id="A0AAX6EVX4"/>
<accession>A0AAX6EVX4</accession>
<reference evidence="5" key="2">
    <citation type="submission" date="2023-04" db="EMBL/GenBank/DDBJ databases">
        <authorList>
            <person name="Bruccoleri R.E."/>
            <person name="Oakeley E.J."/>
            <person name="Faust A.-M."/>
            <person name="Dessus-Babus S."/>
            <person name="Altorfer M."/>
            <person name="Burckhardt D."/>
            <person name="Oertli M."/>
            <person name="Naumann U."/>
            <person name="Petersen F."/>
            <person name="Wong J."/>
        </authorList>
    </citation>
    <scope>NUCLEOTIDE SEQUENCE</scope>
    <source>
        <strain evidence="5">GSM-AAB239-AS_SAM_17_03QT</strain>
        <tissue evidence="5">Leaf</tissue>
    </source>
</reference>
<proteinExistence type="inferred from homology"/>
<name>A0AAX6EVX4_IRIPA</name>
<dbReference type="PANTHER" id="PTHR32054">
    <property type="entry name" value="HEAVY CHAIN, PUTATIVE, EXPRESSED-RELATED-RELATED"/>
    <property type="match status" value="1"/>
</dbReference>
<evidence type="ECO:0000313" key="6">
    <source>
        <dbReference type="Proteomes" id="UP001140949"/>
    </source>
</evidence>
<reference evidence="5" key="1">
    <citation type="journal article" date="2023" name="GigaByte">
        <title>Genome assembly of the bearded iris, Iris pallida Lam.</title>
        <authorList>
            <person name="Bruccoleri R.E."/>
            <person name="Oakeley E.J."/>
            <person name="Faust A.M.E."/>
            <person name="Altorfer M."/>
            <person name="Dessus-Babus S."/>
            <person name="Burckhardt D."/>
            <person name="Oertli M."/>
            <person name="Naumann U."/>
            <person name="Petersen F."/>
            <person name="Wong J."/>
        </authorList>
    </citation>
    <scope>NUCLEOTIDE SEQUENCE</scope>
    <source>
        <strain evidence="5">GSM-AAB239-AS_SAM_17_03QT</strain>
    </source>
</reference>
<feature type="region of interest" description="Disordered" evidence="4">
    <location>
        <begin position="588"/>
        <end position="627"/>
    </location>
</feature>
<dbReference type="InterPro" id="IPR008545">
    <property type="entry name" value="Web"/>
</dbReference>
<feature type="compositionally biased region" description="Basic and acidic residues" evidence="4">
    <location>
        <begin position="644"/>
        <end position="657"/>
    </location>
</feature>
<feature type="coiled-coil region" evidence="3">
    <location>
        <begin position="66"/>
        <end position="114"/>
    </location>
</feature>
<feature type="coiled-coil region" evidence="3">
    <location>
        <begin position="399"/>
        <end position="565"/>
    </location>
</feature>
<comment type="caution">
    <text evidence="5">The sequence shown here is derived from an EMBL/GenBank/DDBJ whole genome shotgun (WGS) entry which is preliminary data.</text>
</comment>
<dbReference type="Pfam" id="PF05701">
    <property type="entry name" value="WEMBL"/>
    <property type="match status" value="1"/>
</dbReference>
<dbReference type="GO" id="GO:0009904">
    <property type="term" value="P:chloroplast accumulation movement"/>
    <property type="evidence" value="ECO:0007669"/>
    <property type="project" value="TreeGrafter"/>
</dbReference>
<feature type="region of interest" description="Disordered" evidence="4">
    <location>
        <begin position="638"/>
        <end position="657"/>
    </location>
</feature>